<protein>
    <submittedName>
        <fullName evidence="1">Uncharacterized protein</fullName>
    </submittedName>
</protein>
<dbReference type="EMBL" id="GGEC01022761">
    <property type="protein sequence ID" value="MBX03245.1"/>
    <property type="molecule type" value="Transcribed_RNA"/>
</dbReference>
<dbReference type="AlphaFoldDB" id="A0A2P2KBX7"/>
<organism evidence="1">
    <name type="scientific">Rhizophora mucronata</name>
    <name type="common">Asiatic mangrove</name>
    <dbReference type="NCBI Taxonomy" id="61149"/>
    <lineage>
        <taxon>Eukaryota</taxon>
        <taxon>Viridiplantae</taxon>
        <taxon>Streptophyta</taxon>
        <taxon>Embryophyta</taxon>
        <taxon>Tracheophyta</taxon>
        <taxon>Spermatophyta</taxon>
        <taxon>Magnoliopsida</taxon>
        <taxon>eudicotyledons</taxon>
        <taxon>Gunneridae</taxon>
        <taxon>Pentapetalae</taxon>
        <taxon>rosids</taxon>
        <taxon>fabids</taxon>
        <taxon>Malpighiales</taxon>
        <taxon>Rhizophoraceae</taxon>
        <taxon>Rhizophora</taxon>
    </lineage>
</organism>
<sequence length="59" mass="6840">MPYTNILVLRGPNYSVVDVKILMEQSIYLKQTSSLKSNFVIFKLKKAKQGRIDKTCNIY</sequence>
<accession>A0A2P2KBX7</accession>
<reference evidence="1" key="1">
    <citation type="submission" date="2018-02" db="EMBL/GenBank/DDBJ databases">
        <title>Rhizophora mucronata_Transcriptome.</title>
        <authorList>
            <person name="Meera S.P."/>
            <person name="Sreeshan A."/>
            <person name="Augustine A."/>
        </authorList>
    </citation>
    <scope>NUCLEOTIDE SEQUENCE</scope>
    <source>
        <tissue evidence="1">Leaf</tissue>
    </source>
</reference>
<name>A0A2P2KBX7_RHIMU</name>
<evidence type="ECO:0000313" key="1">
    <source>
        <dbReference type="EMBL" id="MBX03245.1"/>
    </source>
</evidence>
<proteinExistence type="predicted"/>